<dbReference type="InterPro" id="IPR029063">
    <property type="entry name" value="SAM-dependent_MTases_sf"/>
</dbReference>
<dbReference type="InterPro" id="IPR036390">
    <property type="entry name" value="WH_DNA-bd_sf"/>
</dbReference>
<comment type="caution">
    <text evidence="6">The sequence shown here is derived from an EMBL/GenBank/DDBJ whole genome shotgun (WGS) entry which is preliminary data.</text>
</comment>
<dbReference type="Gene3D" id="1.10.10.10">
    <property type="entry name" value="Winged helix-like DNA-binding domain superfamily/Winged helix DNA-binding domain"/>
    <property type="match status" value="1"/>
</dbReference>
<evidence type="ECO:0000256" key="1">
    <source>
        <dbReference type="ARBA" id="ARBA00022603"/>
    </source>
</evidence>
<dbReference type="PANTHER" id="PTHR43712">
    <property type="entry name" value="PUTATIVE (AFU_ORTHOLOGUE AFUA_4G14580)-RELATED"/>
    <property type="match status" value="1"/>
</dbReference>
<evidence type="ECO:0008006" key="8">
    <source>
        <dbReference type="Google" id="ProtNLM"/>
    </source>
</evidence>
<dbReference type="Pfam" id="PF08100">
    <property type="entry name" value="Dimerisation"/>
    <property type="match status" value="1"/>
</dbReference>
<dbReference type="Proteomes" id="UP001583177">
    <property type="component" value="Unassembled WGS sequence"/>
</dbReference>
<evidence type="ECO:0000259" key="4">
    <source>
        <dbReference type="Pfam" id="PF00891"/>
    </source>
</evidence>
<keyword evidence="2" id="KW-0808">Transferase</keyword>
<dbReference type="InterPro" id="IPR001077">
    <property type="entry name" value="COMT_C"/>
</dbReference>
<feature type="domain" description="O-methyltransferase dimerisation" evidence="5">
    <location>
        <begin position="76"/>
        <end position="155"/>
    </location>
</feature>
<feature type="domain" description="O-methyltransferase C-terminal" evidence="4">
    <location>
        <begin position="256"/>
        <end position="400"/>
    </location>
</feature>
<evidence type="ECO:0000313" key="6">
    <source>
        <dbReference type="EMBL" id="KAL1881789.1"/>
    </source>
</evidence>
<evidence type="ECO:0000256" key="3">
    <source>
        <dbReference type="ARBA" id="ARBA00022691"/>
    </source>
</evidence>
<name>A0ABR3Y1A2_9PEZI</name>
<dbReference type="InterPro" id="IPR012967">
    <property type="entry name" value="COMT_dimerisation"/>
</dbReference>
<dbReference type="InterPro" id="IPR036388">
    <property type="entry name" value="WH-like_DNA-bd_sf"/>
</dbReference>
<protein>
    <recommendedName>
        <fullName evidence="8">O-methyltransferase domain-containing protein</fullName>
    </recommendedName>
</protein>
<evidence type="ECO:0000313" key="7">
    <source>
        <dbReference type="Proteomes" id="UP001583177"/>
    </source>
</evidence>
<evidence type="ECO:0000259" key="5">
    <source>
        <dbReference type="Pfam" id="PF08100"/>
    </source>
</evidence>
<accession>A0ABR3Y1A2</accession>
<evidence type="ECO:0000256" key="2">
    <source>
        <dbReference type="ARBA" id="ARBA00022679"/>
    </source>
</evidence>
<dbReference type="PANTHER" id="PTHR43712:SF1">
    <property type="entry name" value="HYPOTHETICAL O-METHYLTRANSFERASE (EUROFUNG)-RELATED"/>
    <property type="match status" value="1"/>
</dbReference>
<dbReference type="SUPFAM" id="SSF53335">
    <property type="entry name" value="S-adenosyl-L-methionine-dependent methyltransferases"/>
    <property type="match status" value="1"/>
</dbReference>
<proteinExistence type="predicted"/>
<dbReference type="EMBL" id="JAWRVE010000005">
    <property type="protein sequence ID" value="KAL1881789.1"/>
    <property type="molecule type" value="Genomic_DNA"/>
</dbReference>
<dbReference type="Pfam" id="PF00891">
    <property type="entry name" value="Methyltransf_2"/>
    <property type="match status" value="1"/>
</dbReference>
<sequence>MATHPAKPEAVAERTASIQNAVTRVASAAEAYADISTKALANSSLAADTTSSQAELVSEIKSLLTQVQGPFGAMFDLFGSLSKVSAIRCLVEVGVFTAIPASGAPATANEILSRLEVDVEKALLVRLLRIVATDGPLVEVGEETYARTAASSIFVHPDLIATLKHIIDESGPSIMLMPQFFIENGWKQPTDPTNCPYTYAHKTGGCEMWAHIAKFPERQKNSNRAMKAQSYDGVWSVGLFPFAEKIKGLGKETEEATPLVVDIGGGAGHTSLQIRELCKGIKGTIVLQDLADVLSDAAPAEGVVAMAHDFFKEQPIKGAPIYFLRRILHDWADPSSVSILRNIAEAMDRELPSRLVIAEQVLPTRGVSSDSALVDLLMMTFTGQERAKKQWEELLGQAGLKVVQFYSAPGTPFGAIEAVLA</sequence>
<reference evidence="6 7" key="1">
    <citation type="journal article" date="2024" name="IMA Fungus">
        <title>IMA Genome - F19 : A genome assembly and annotation guide to empower mycologists, including annotated draft genome sequences of Ceratocystis pirilliformis, Diaporthe australafricana, Fusarium ophioides, Paecilomyces lecythidis, and Sporothrix stenoceras.</title>
        <authorList>
            <person name="Aylward J."/>
            <person name="Wilson A.M."/>
            <person name="Visagie C.M."/>
            <person name="Spraker J."/>
            <person name="Barnes I."/>
            <person name="Buitendag C."/>
            <person name="Ceriani C."/>
            <person name="Del Mar Angel L."/>
            <person name="du Plessis D."/>
            <person name="Fuchs T."/>
            <person name="Gasser K."/>
            <person name="Kramer D."/>
            <person name="Li W."/>
            <person name="Munsamy K."/>
            <person name="Piso A."/>
            <person name="Price J.L."/>
            <person name="Sonnekus B."/>
            <person name="Thomas C."/>
            <person name="van der Nest A."/>
            <person name="van Dijk A."/>
            <person name="van Heerden A."/>
            <person name="van Vuuren N."/>
            <person name="Yilmaz N."/>
            <person name="Duong T.A."/>
            <person name="van der Merwe N.A."/>
            <person name="Wingfield M.J."/>
            <person name="Wingfield B.D."/>
        </authorList>
    </citation>
    <scope>NUCLEOTIDE SEQUENCE [LARGE SCALE GENOMIC DNA]</scope>
    <source>
        <strain evidence="6 7">CMW 18300</strain>
    </source>
</reference>
<dbReference type="Gene3D" id="3.40.50.150">
    <property type="entry name" value="Vaccinia Virus protein VP39"/>
    <property type="match status" value="1"/>
</dbReference>
<dbReference type="SUPFAM" id="SSF46785">
    <property type="entry name" value="Winged helix' DNA-binding domain"/>
    <property type="match status" value="1"/>
</dbReference>
<keyword evidence="1" id="KW-0489">Methyltransferase</keyword>
<keyword evidence="3" id="KW-0949">S-adenosyl-L-methionine</keyword>
<dbReference type="PROSITE" id="PS51683">
    <property type="entry name" value="SAM_OMT_II"/>
    <property type="match status" value="1"/>
</dbReference>
<gene>
    <name evidence="6" type="ORF">Daus18300_000842</name>
</gene>
<keyword evidence="7" id="KW-1185">Reference proteome</keyword>
<organism evidence="6 7">
    <name type="scientific">Diaporthe australafricana</name>
    <dbReference type="NCBI Taxonomy" id="127596"/>
    <lineage>
        <taxon>Eukaryota</taxon>
        <taxon>Fungi</taxon>
        <taxon>Dikarya</taxon>
        <taxon>Ascomycota</taxon>
        <taxon>Pezizomycotina</taxon>
        <taxon>Sordariomycetes</taxon>
        <taxon>Sordariomycetidae</taxon>
        <taxon>Diaporthales</taxon>
        <taxon>Diaporthaceae</taxon>
        <taxon>Diaporthe</taxon>
    </lineage>
</organism>
<dbReference type="InterPro" id="IPR016461">
    <property type="entry name" value="COMT-like"/>
</dbReference>